<evidence type="ECO:0000313" key="2">
    <source>
        <dbReference type="Proteomes" id="UP000193067"/>
    </source>
</evidence>
<dbReference type="OrthoDB" id="2755083at2759"/>
<name>A0A1Y2I8I3_TRAC3</name>
<gene>
    <name evidence="1" type="ORF">PYCCODRAFT_1472806</name>
</gene>
<dbReference type="EMBL" id="KZ084222">
    <property type="protein sequence ID" value="OSC96211.1"/>
    <property type="molecule type" value="Genomic_DNA"/>
</dbReference>
<keyword evidence="2" id="KW-1185">Reference proteome</keyword>
<organism evidence="1 2">
    <name type="scientific">Trametes coccinea (strain BRFM310)</name>
    <name type="common">Pycnoporus coccineus</name>
    <dbReference type="NCBI Taxonomy" id="1353009"/>
    <lineage>
        <taxon>Eukaryota</taxon>
        <taxon>Fungi</taxon>
        <taxon>Dikarya</taxon>
        <taxon>Basidiomycota</taxon>
        <taxon>Agaricomycotina</taxon>
        <taxon>Agaricomycetes</taxon>
        <taxon>Polyporales</taxon>
        <taxon>Polyporaceae</taxon>
        <taxon>Trametes</taxon>
    </lineage>
</organism>
<protein>
    <submittedName>
        <fullName evidence="1">Uncharacterized protein</fullName>
    </submittedName>
</protein>
<dbReference type="Proteomes" id="UP000193067">
    <property type="component" value="Unassembled WGS sequence"/>
</dbReference>
<dbReference type="AlphaFoldDB" id="A0A1Y2I8I3"/>
<accession>A0A1Y2I8I3</accession>
<sequence>MAPRTYHQRVQLVLSDIVKRGGQDILYQRLIQDVSSQFLGQSAIHGRNYERYIRNAVNREVRARRVSVDNSAVLPRINITPSGLRFFEAWGTVPLYALDDPSLRCLNIRQLQKFSAVLTGAIDGVREAFFEFYPAMQVIEDSNGLPKAITRLFESVQNLELQNSELQLELNYEQGLHRDAMAARRHADREAAVVEGADNSEARSGGM</sequence>
<evidence type="ECO:0000313" key="1">
    <source>
        <dbReference type="EMBL" id="OSC96211.1"/>
    </source>
</evidence>
<reference evidence="1 2" key="1">
    <citation type="journal article" date="2015" name="Biotechnol. Biofuels">
        <title>Enhanced degradation of softwood versus hardwood by the white-rot fungus Pycnoporus coccineus.</title>
        <authorList>
            <person name="Couturier M."/>
            <person name="Navarro D."/>
            <person name="Chevret D."/>
            <person name="Henrissat B."/>
            <person name="Piumi F."/>
            <person name="Ruiz-Duenas F.J."/>
            <person name="Martinez A.T."/>
            <person name="Grigoriev I.V."/>
            <person name="Riley R."/>
            <person name="Lipzen A."/>
            <person name="Berrin J.G."/>
            <person name="Master E.R."/>
            <person name="Rosso M.N."/>
        </authorList>
    </citation>
    <scope>NUCLEOTIDE SEQUENCE [LARGE SCALE GENOMIC DNA]</scope>
    <source>
        <strain evidence="1 2">BRFM310</strain>
    </source>
</reference>
<proteinExistence type="predicted"/>